<dbReference type="GO" id="GO:0016020">
    <property type="term" value="C:membrane"/>
    <property type="evidence" value="ECO:0007669"/>
    <property type="project" value="TreeGrafter"/>
</dbReference>
<name>A0A3B0ZR98_9ZZZZ</name>
<protein>
    <submittedName>
        <fullName evidence="3">PROBABLE OXIDOREDUCTASE PROTEIN( EC:1.- )</fullName>
    </submittedName>
</protein>
<dbReference type="PANTHER" id="PTHR44196">
    <property type="entry name" value="DEHYDROGENASE/REDUCTASE SDR FAMILY MEMBER 7B"/>
    <property type="match status" value="1"/>
</dbReference>
<dbReference type="SUPFAM" id="SSF51735">
    <property type="entry name" value="NAD(P)-binding Rossmann-fold domains"/>
    <property type="match status" value="1"/>
</dbReference>
<proteinExistence type="inferred from homology"/>
<dbReference type="EMBL" id="UOFO01000030">
    <property type="protein sequence ID" value="VAW83944.1"/>
    <property type="molecule type" value="Genomic_DNA"/>
</dbReference>
<evidence type="ECO:0000256" key="1">
    <source>
        <dbReference type="ARBA" id="ARBA00006484"/>
    </source>
</evidence>
<dbReference type="InterPro" id="IPR036291">
    <property type="entry name" value="NAD(P)-bd_dom_sf"/>
</dbReference>
<dbReference type="Gene3D" id="3.40.50.720">
    <property type="entry name" value="NAD(P)-binding Rossmann-like Domain"/>
    <property type="match status" value="1"/>
</dbReference>
<dbReference type="PRINTS" id="PR00081">
    <property type="entry name" value="GDHRDH"/>
</dbReference>
<dbReference type="Pfam" id="PF00106">
    <property type="entry name" value="adh_short"/>
    <property type="match status" value="1"/>
</dbReference>
<dbReference type="GO" id="GO:0016491">
    <property type="term" value="F:oxidoreductase activity"/>
    <property type="evidence" value="ECO:0007669"/>
    <property type="project" value="UniProtKB-KW"/>
</dbReference>
<dbReference type="AlphaFoldDB" id="A0A3B0ZR98"/>
<evidence type="ECO:0000256" key="2">
    <source>
        <dbReference type="ARBA" id="ARBA00023002"/>
    </source>
</evidence>
<gene>
    <name evidence="3" type="ORF">MNBD_GAMMA16-1766</name>
</gene>
<sequence>MTQDKKTVLVTGGTRGIGKALVDSYVRSDWHVIATGRSEETIITAQKTYPSVQWIACNMAIPSERSRFSKQLEDTPLDLIIHNAGIQQARNYFKPMEESYSVTNETEINFLAPVELTRSLMDNIKKTAGHLVYITSGLAIAPKQSSPIYCANKAGLRTFVKSLRQQSIMYDSGVLVTEVIMALVDTDMTRGRGKGKILPTEAARQITKGIEKRCKEIHIGKVKGLMLLRKLMPNLAEQMLIKL</sequence>
<evidence type="ECO:0000313" key="3">
    <source>
        <dbReference type="EMBL" id="VAW83944.1"/>
    </source>
</evidence>
<reference evidence="3" key="1">
    <citation type="submission" date="2018-06" db="EMBL/GenBank/DDBJ databases">
        <authorList>
            <person name="Zhirakovskaya E."/>
        </authorList>
    </citation>
    <scope>NUCLEOTIDE SEQUENCE</scope>
</reference>
<keyword evidence="2" id="KW-0560">Oxidoreductase</keyword>
<organism evidence="3">
    <name type="scientific">hydrothermal vent metagenome</name>
    <dbReference type="NCBI Taxonomy" id="652676"/>
    <lineage>
        <taxon>unclassified sequences</taxon>
        <taxon>metagenomes</taxon>
        <taxon>ecological metagenomes</taxon>
    </lineage>
</organism>
<dbReference type="PRINTS" id="PR00080">
    <property type="entry name" value="SDRFAMILY"/>
</dbReference>
<comment type="similarity">
    <text evidence="1">Belongs to the short-chain dehydrogenases/reductases (SDR) family.</text>
</comment>
<accession>A0A3B0ZR98</accession>
<dbReference type="InterPro" id="IPR002347">
    <property type="entry name" value="SDR_fam"/>
</dbReference>
<dbReference type="PANTHER" id="PTHR44196:SF1">
    <property type="entry name" value="DEHYDROGENASE_REDUCTASE SDR FAMILY MEMBER 7B"/>
    <property type="match status" value="1"/>
</dbReference>